<reference evidence="4 5" key="1">
    <citation type="submission" date="2019-03" db="EMBL/GenBank/DDBJ databases">
        <title>Draft genome sequences of novel Actinobacteria.</title>
        <authorList>
            <person name="Sahin N."/>
            <person name="Ay H."/>
            <person name="Saygin H."/>
        </authorList>
    </citation>
    <scope>NUCLEOTIDE SEQUENCE [LARGE SCALE GENOMIC DNA]</scope>
    <source>
        <strain evidence="4 5">KC310</strain>
    </source>
</reference>
<feature type="transmembrane region" description="Helical" evidence="2">
    <location>
        <begin position="205"/>
        <end position="224"/>
    </location>
</feature>
<accession>A0A4R4WDR8</accession>
<dbReference type="GO" id="GO:0016020">
    <property type="term" value="C:membrane"/>
    <property type="evidence" value="ECO:0007669"/>
    <property type="project" value="InterPro"/>
</dbReference>
<sequence length="344" mass="36026">MPLGLCTSPWRRRWTTVNSAMVWHSLSARPRPATRRALGAVFARRSRDGKVALLRGGAGLSPWALVLILVAAVAHASWNVLSKKASQADGLVFVWLVAVAAAVVWAPLFAGFLIVTATLPTWQDLAVISGSMALHLGYFVLLQRGYGTADLSVVYPVARGTGPMLASLAAVLFLGERPSPAGVAGIVLVGVGVFMLSGGKAKGGLKAVAPGLATGVFIAGYTVWDSQVVTAFAVAPLMLNYLGEAARALVLAPVVLGTRRKLVLPVWREHRFRVVGTAVLIFVSYVLVLFAFTMAPVSVVAPAREVSVLIGVLLGGRLLAEGDLRRRLLAAGVIVGGIVAVTLS</sequence>
<evidence type="ECO:0000259" key="3">
    <source>
        <dbReference type="Pfam" id="PF00892"/>
    </source>
</evidence>
<organism evidence="4 5">
    <name type="scientific">Nonomuraea deserti</name>
    <dbReference type="NCBI Taxonomy" id="1848322"/>
    <lineage>
        <taxon>Bacteria</taxon>
        <taxon>Bacillati</taxon>
        <taxon>Actinomycetota</taxon>
        <taxon>Actinomycetes</taxon>
        <taxon>Streptosporangiales</taxon>
        <taxon>Streptosporangiaceae</taxon>
        <taxon>Nonomuraea</taxon>
    </lineage>
</organism>
<evidence type="ECO:0000313" key="5">
    <source>
        <dbReference type="Proteomes" id="UP000295258"/>
    </source>
</evidence>
<feature type="transmembrane region" description="Helical" evidence="2">
    <location>
        <begin position="230"/>
        <end position="254"/>
    </location>
</feature>
<feature type="transmembrane region" description="Helical" evidence="2">
    <location>
        <begin position="63"/>
        <end position="81"/>
    </location>
</feature>
<dbReference type="SUPFAM" id="SSF103481">
    <property type="entry name" value="Multidrug resistance efflux transporter EmrE"/>
    <property type="match status" value="2"/>
</dbReference>
<feature type="transmembrane region" description="Helical" evidence="2">
    <location>
        <begin position="153"/>
        <end position="175"/>
    </location>
</feature>
<comment type="caution">
    <text evidence="4">The sequence shown here is derived from an EMBL/GenBank/DDBJ whole genome shotgun (WGS) entry which is preliminary data.</text>
</comment>
<gene>
    <name evidence="4" type="ORF">E1292_04980</name>
</gene>
<comment type="similarity">
    <text evidence="1">Belongs to the EamA transporter family.</text>
</comment>
<name>A0A4R4WDR8_9ACTN</name>
<evidence type="ECO:0000256" key="2">
    <source>
        <dbReference type="SAM" id="Phobius"/>
    </source>
</evidence>
<evidence type="ECO:0000256" key="1">
    <source>
        <dbReference type="ARBA" id="ARBA00007362"/>
    </source>
</evidence>
<protein>
    <submittedName>
        <fullName evidence="4">EamA family transporter</fullName>
    </submittedName>
</protein>
<feature type="transmembrane region" description="Helical" evidence="2">
    <location>
        <begin position="181"/>
        <end position="198"/>
    </location>
</feature>
<dbReference type="InterPro" id="IPR037185">
    <property type="entry name" value="EmrE-like"/>
</dbReference>
<proteinExistence type="inferred from homology"/>
<feature type="domain" description="EamA" evidence="3">
    <location>
        <begin position="63"/>
        <end position="197"/>
    </location>
</feature>
<dbReference type="EMBL" id="SMKO01000007">
    <property type="protein sequence ID" value="TDD11570.1"/>
    <property type="molecule type" value="Genomic_DNA"/>
</dbReference>
<dbReference type="AlphaFoldDB" id="A0A4R4WDR8"/>
<feature type="transmembrane region" description="Helical" evidence="2">
    <location>
        <begin position="93"/>
        <end position="115"/>
    </location>
</feature>
<keyword evidence="2" id="KW-0812">Transmembrane</keyword>
<dbReference type="Pfam" id="PF00892">
    <property type="entry name" value="EamA"/>
    <property type="match status" value="1"/>
</dbReference>
<keyword evidence="2" id="KW-1133">Transmembrane helix</keyword>
<dbReference type="Gene3D" id="1.10.3730.20">
    <property type="match status" value="1"/>
</dbReference>
<keyword evidence="2" id="KW-0472">Membrane</keyword>
<feature type="transmembrane region" description="Helical" evidence="2">
    <location>
        <begin position="121"/>
        <end position="141"/>
    </location>
</feature>
<dbReference type="Proteomes" id="UP000295258">
    <property type="component" value="Unassembled WGS sequence"/>
</dbReference>
<keyword evidence="5" id="KW-1185">Reference proteome</keyword>
<evidence type="ECO:0000313" key="4">
    <source>
        <dbReference type="EMBL" id="TDD11570.1"/>
    </source>
</evidence>
<feature type="transmembrane region" description="Helical" evidence="2">
    <location>
        <begin position="274"/>
        <end position="295"/>
    </location>
</feature>
<dbReference type="InterPro" id="IPR000620">
    <property type="entry name" value="EamA_dom"/>
</dbReference>